<dbReference type="PANTHER" id="PTHR16078">
    <property type="entry name" value="COILED-COIL DOMAIN-CONTAINING PROTEIN 87"/>
    <property type="match status" value="1"/>
</dbReference>
<evidence type="ECO:0000313" key="3">
    <source>
        <dbReference type="RefSeq" id="XP_014009109.1"/>
    </source>
</evidence>
<feature type="region of interest" description="Disordered" evidence="1">
    <location>
        <begin position="106"/>
        <end position="197"/>
    </location>
</feature>
<feature type="region of interest" description="Disordered" evidence="1">
    <location>
        <begin position="62"/>
        <end position="87"/>
    </location>
</feature>
<evidence type="ECO:0000313" key="4">
    <source>
        <dbReference type="RefSeq" id="XP_014009110.1"/>
    </source>
</evidence>
<accession>A0A1S3N0V9</accession>
<dbReference type="Proteomes" id="UP001652741">
    <property type="component" value="Chromosome ssa17"/>
</dbReference>
<feature type="compositionally biased region" description="Basic and acidic residues" evidence="1">
    <location>
        <begin position="63"/>
        <end position="73"/>
    </location>
</feature>
<sequence>MLNGGQMKVVGCLSRAAEAKRRVTEGQDMLTSMTQMVACTQDIQQRYRSILGPLSLFFQSNPEGEKRVQEERPVSPSVSEGVKTNPTSLADVSAAAVQDPGAYRAPLHPCGGSASSGGGNDVRAGPDLAGPEGADGRAHAEPGGEQAGGDVPGGAPHLPGALPQLSLPAGQSEAPRHLQRPGQPQPPGGPDGHRLHQPALTWRSSTKLQQLTHTLQKQEEEGEKRERYRVPVEEPEHPQGAVVNVALSHGSLASTAAARVSDRVLRDTINIHTYPPVYNYLTKELELSSVQWLDRNLFAVEEIKEVYKELSKSKSTQYLNFDEDPMIEPALTNIRWSLKKKNPQRFINPQLKRQNTNAMSHRNRKTRLPGSTRPAAVVED</sequence>
<dbReference type="OrthoDB" id="67750at2759"/>
<dbReference type="KEGG" id="sasa:106576446"/>
<feature type="region of interest" description="Disordered" evidence="1">
    <location>
        <begin position="351"/>
        <end position="380"/>
    </location>
</feature>
<evidence type="ECO:0000256" key="1">
    <source>
        <dbReference type="SAM" id="MobiDB-lite"/>
    </source>
</evidence>
<feature type="compositionally biased region" description="Polar residues" evidence="1">
    <location>
        <begin position="351"/>
        <end position="360"/>
    </location>
</feature>
<proteinExistence type="predicted"/>
<dbReference type="PANTHER" id="PTHR16078:SF1">
    <property type="entry name" value="COILED-COIL DOMAIN-CONTAINING PROTEIN 87"/>
    <property type="match status" value="1"/>
</dbReference>
<protein>
    <submittedName>
        <fullName evidence="3 4">Uncharacterized protein LOC106576446</fullName>
    </submittedName>
</protein>
<reference evidence="3 4" key="1">
    <citation type="submission" date="2025-04" db="UniProtKB">
        <authorList>
            <consortium name="RefSeq"/>
        </authorList>
    </citation>
    <scope>IDENTIFICATION</scope>
    <source>
        <tissue evidence="3 4">Muscle</tissue>
    </source>
</reference>
<evidence type="ECO:0000313" key="2">
    <source>
        <dbReference type="Proteomes" id="UP001652741"/>
    </source>
</evidence>
<gene>
    <name evidence="3 4" type="primary">LOC106576446</name>
</gene>
<dbReference type="AlphaFoldDB" id="A0A1S3N0V9"/>
<organism evidence="2 3">
    <name type="scientific">Salmo salar</name>
    <name type="common">Atlantic salmon</name>
    <dbReference type="NCBI Taxonomy" id="8030"/>
    <lineage>
        <taxon>Eukaryota</taxon>
        <taxon>Metazoa</taxon>
        <taxon>Chordata</taxon>
        <taxon>Craniata</taxon>
        <taxon>Vertebrata</taxon>
        <taxon>Euteleostomi</taxon>
        <taxon>Actinopterygii</taxon>
        <taxon>Neopterygii</taxon>
        <taxon>Teleostei</taxon>
        <taxon>Protacanthopterygii</taxon>
        <taxon>Salmoniformes</taxon>
        <taxon>Salmonidae</taxon>
        <taxon>Salmoninae</taxon>
        <taxon>Salmo</taxon>
    </lineage>
</organism>
<dbReference type="RefSeq" id="XP_014009110.1">
    <property type="nucleotide sequence ID" value="XM_014153635.1"/>
</dbReference>
<dbReference type="GeneID" id="106576446"/>
<feature type="compositionally biased region" description="Polar residues" evidence="1">
    <location>
        <begin position="76"/>
        <end position="87"/>
    </location>
</feature>
<dbReference type="RefSeq" id="XP_014009109.1">
    <property type="nucleotide sequence ID" value="XM_014153634.1"/>
</dbReference>
<keyword evidence="2" id="KW-1185">Reference proteome</keyword>
<feature type="compositionally biased region" description="Low complexity" evidence="1">
    <location>
        <begin position="153"/>
        <end position="163"/>
    </location>
</feature>
<dbReference type="InterPro" id="IPR037383">
    <property type="entry name" value="CCDC87"/>
</dbReference>
<name>A0A1S3N0V9_SALSA</name>